<accession>A0A9W7AAC4</accession>
<dbReference type="InterPro" id="IPR027417">
    <property type="entry name" value="P-loop_NTPase"/>
</dbReference>
<dbReference type="InterPro" id="IPR003593">
    <property type="entry name" value="AAA+_ATPase"/>
</dbReference>
<dbReference type="GO" id="GO:0005524">
    <property type="term" value="F:ATP binding"/>
    <property type="evidence" value="ECO:0007669"/>
    <property type="project" value="UniProtKB-KW"/>
</dbReference>
<feature type="compositionally biased region" description="Acidic residues" evidence="6">
    <location>
        <begin position="58"/>
        <end position="77"/>
    </location>
</feature>
<comment type="subcellular location">
    <subcellularLocation>
        <location evidence="1">Mitochondrion outer membrane</location>
        <topology evidence="1">Single-pass membrane protein</topology>
    </subcellularLocation>
</comment>
<dbReference type="EMBL" id="BLQM01000115">
    <property type="protein sequence ID" value="GMH65558.1"/>
    <property type="molecule type" value="Genomic_DNA"/>
</dbReference>
<evidence type="ECO:0000256" key="5">
    <source>
        <dbReference type="ARBA" id="ARBA00023054"/>
    </source>
</evidence>
<feature type="region of interest" description="Disordered" evidence="6">
    <location>
        <begin position="313"/>
        <end position="354"/>
    </location>
</feature>
<evidence type="ECO:0000256" key="4">
    <source>
        <dbReference type="ARBA" id="ARBA00022840"/>
    </source>
</evidence>
<gene>
    <name evidence="9" type="ORF">TL16_g04226</name>
</gene>
<dbReference type="FunFam" id="3.40.50.300:FF:001025">
    <property type="entry name" value="ATPase family, AAA domain-containing 2B"/>
    <property type="match status" value="1"/>
</dbReference>
<dbReference type="Pfam" id="PF17862">
    <property type="entry name" value="AAA_lid_3"/>
    <property type="match status" value="1"/>
</dbReference>
<feature type="region of interest" description="Disordered" evidence="6">
    <location>
        <begin position="44"/>
        <end position="120"/>
    </location>
</feature>
<dbReference type="PANTHER" id="PTHR45644:SF56">
    <property type="entry name" value="AAA ATPASE, PUTATIVE (AFU_ORTHOLOGUE AFUA_2G12920)-RELATED"/>
    <property type="match status" value="1"/>
</dbReference>
<feature type="signal peptide" evidence="7">
    <location>
        <begin position="1"/>
        <end position="16"/>
    </location>
</feature>
<dbReference type="PANTHER" id="PTHR45644">
    <property type="entry name" value="AAA ATPASE, PUTATIVE (AFU_ORTHOLOGUE AFUA_2G12920)-RELATED-RELATED"/>
    <property type="match status" value="1"/>
</dbReference>
<evidence type="ECO:0000313" key="9">
    <source>
        <dbReference type="EMBL" id="GMH65558.1"/>
    </source>
</evidence>
<dbReference type="InterPro" id="IPR051701">
    <property type="entry name" value="Mito_OM_Translocase_MSP1"/>
</dbReference>
<evidence type="ECO:0000313" key="10">
    <source>
        <dbReference type="Proteomes" id="UP001162640"/>
    </source>
</evidence>
<dbReference type="Gene3D" id="3.40.50.300">
    <property type="entry name" value="P-loop containing nucleotide triphosphate hydrolases"/>
    <property type="match status" value="1"/>
</dbReference>
<feature type="compositionally biased region" description="Low complexity" evidence="6">
    <location>
        <begin position="100"/>
        <end position="120"/>
    </location>
</feature>
<dbReference type="InterPro" id="IPR041569">
    <property type="entry name" value="AAA_lid_3"/>
</dbReference>
<evidence type="ECO:0000256" key="2">
    <source>
        <dbReference type="ARBA" id="ARBA00022741"/>
    </source>
</evidence>
<protein>
    <recommendedName>
        <fullName evidence="8">AAA+ ATPase domain-containing protein</fullName>
    </recommendedName>
</protein>
<comment type="caution">
    <text evidence="9">The sequence shown here is derived from an EMBL/GenBank/DDBJ whole genome shotgun (WGS) entry which is preliminary data.</text>
</comment>
<dbReference type="AlphaFoldDB" id="A0A9W7AAC4"/>
<dbReference type="SMART" id="SM00382">
    <property type="entry name" value="AAA"/>
    <property type="match status" value="1"/>
</dbReference>
<dbReference type="GO" id="GO:0005741">
    <property type="term" value="C:mitochondrial outer membrane"/>
    <property type="evidence" value="ECO:0007669"/>
    <property type="project" value="UniProtKB-SubCell"/>
</dbReference>
<feature type="chain" id="PRO_5040867854" description="AAA+ ATPase domain-containing protein" evidence="7">
    <location>
        <begin position="17"/>
        <end position="1228"/>
    </location>
</feature>
<organism evidence="9 10">
    <name type="scientific">Triparma laevis f. inornata</name>
    <dbReference type="NCBI Taxonomy" id="1714386"/>
    <lineage>
        <taxon>Eukaryota</taxon>
        <taxon>Sar</taxon>
        <taxon>Stramenopiles</taxon>
        <taxon>Ochrophyta</taxon>
        <taxon>Bolidophyceae</taxon>
        <taxon>Parmales</taxon>
        <taxon>Triparmaceae</taxon>
        <taxon>Triparma</taxon>
    </lineage>
</organism>
<dbReference type="InterPro" id="IPR003959">
    <property type="entry name" value="ATPase_AAA_core"/>
</dbReference>
<keyword evidence="3" id="KW-1000">Mitochondrion outer membrane</keyword>
<dbReference type="Pfam" id="PF00004">
    <property type="entry name" value="AAA"/>
    <property type="match status" value="1"/>
</dbReference>
<feature type="compositionally biased region" description="Pro residues" evidence="6">
    <location>
        <begin position="343"/>
        <end position="354"/>
    </location>
</feature>
<sequence length="1228" mass="133930">MKYLLLIALWPFVVHSLGPIQTPPLSNQQAPHADTHINIETEFTIDRKSEGAIGDPSSDSDGDASDSDQDGDPDSDSNDAPAPQNSDSPPQKRTILGLKTKAQSKTKPPSSQQQQQQTPQLENKLKTKLMEHMYRVARAECNRNVGGDEAVRTRLDRRTLYNAILSELDFKNSTVTSSTPKTNNWLSPSAARDLKASVSLSTAPGWRSHLEAGADFSDSFLNKRAVRLDSEGNTATAVMQETCCMALAHASGCDFFVLDNNVLSSIRRELLLSSDFEVDSPMLKTSYIVKTLLELGQDPEFSNSDEASGLLSDLMARDPNSGDDVAAKESLSAQLELESSTPTTPPPLPNAPPPPLVIYIPTHSSSSVLRSKSSIELLTDEATNPASTSLLVLGSELDPSELIRKKVENTPNNPEEQQQGFQPGMNFQNPMNPNQNQPFFLGGIHNNNPNGPNPFGVPPNPNMNVNMNMNPMNHPHAPPNTLGINDPEGSRRFNVFLTRNFGGNPGIVGTVAPPSAGNLFQQKQNENVPEQFFANLRSMNPESNQKSVQMSPEQLQESMKNWLQQLFEAGADENSDENSIAKTFSSLLRDEKMRQGIASTLAKAAPALLDAKCMGVQLSVYVPPPAGHPNAGALPSPSFSNHIQPAPQNQEGSWLSKILGDDEQKRRKVAAAAAVLHGRKGASKKPTSVAQARENRGLQKLRGLCRPVPLTTPTDSAKKRAWDQWRRREYSAVTFKINRKALNQNLKSCKLRLGSLDSTSSNTLKQLLSIKDCVAQMGDVVKAAVEIEAGRARIMKLQNTQEDDGDSAETPDENLVAELEGFSTVRASSIEVALSSICGVASAPGAEVGVENVNAIKSRSKEEIAALAEDKHEKALVNQVVSAGSIGVTYDMIGGLSEVKELLRESVTYPLKFPQFYSEGIAREAVKGVLLFGPPGTGKTMLAKAVATEGGATFLAVDASSIENKWLGESEKNAKAVFTLARRLAPCVVFIDEVDSILSSRESNDDSSHSTLTSVKTTLMSEWDGLNSGTNGEGDAGSSRVIVIGSTNRPFDLDEAVLRRFPRRIMVDLPDLQTRKEVRQGVTRSERRQLLLLILVLRTCSTNSPLRSPQILEVTLSQNRVSKDVNFTKLAEKLDGFTGSDLKELCREAVVRISHEQASILDKGGDLPDGMRLREVQQEDFEQALTKIKKSVSEKGTELKKVDDWNSEYGEIKRKKKRRGDDFATMFL</sequence>
<keyword evidence="4" id="KW-0067">ATP-binding</keyword>
<keyword evidence="7" id="KW-0732">Signal</keyword>
<dbReference type="Gene3D" id="1.10.8.60">
    <property type="match status" value="2"/>
</dbReference>
<keyword evidence="3" id="KW-0496">Mitochondrion</keyword>
<evidence type="ECO:0000256" key="1">
    <source>
        <dbReference type="ARBA" id="ARBA00004572"/>
    </source>
</evidence>
<dbReference type="SUPFAM" id="SSF52540">
    <property type="entry name" value="P-loop containing nucleoside triphosphate hydrolases"/>
    <property type="match status" value="1"/>
</dbReference>
<dbReference type="Proteomes" id="UP001162640">
    <property type="component" value="Unassembled WGS sequence"/>
</dbReference>
<proteinExistence type="predicted"/>
<keyword evidence="3" id="KW-0472">Membrane</keyword>
<reference evidence="10" key="1">
    <citation type="journal article" date="2023" name="Commun. Biol.">
        <title>Genome analysis of Parmales, the sister group of diatoms, reveals the evolutionary specialization of diatoms from phago-mixotrophs to photoautotrophs.</title>
        <authorList>
            <person name="Ban H."/>
            <person name="Sato S."/>
            <person name="Yoshikawa S."/>
            <person name="Yamada K."/>
            <person name="Nakamura Y."/>
            <person name="Ichinomiya M."/>
            <person name="Sato N."/>
            <person name="Blanc-Mathieu R."/>
            <person name="Endo H."/>
            <person name="Kuwata A."/>
            <person name="Ogata H."/>
        </authorList>
    </citation>
    <scope>NUCLEOTIDE SEQUENCE [LARGE SCALE GENOMIC DNA]</scope>
</reference>
<feature type="compositionally biased region" description="Low complexity" evidence="6">
    <location>
        <begin position="328"/>
        <end position="342"/>
    </location>
</feature>
<keyword evidence="5" id="KW-0175">Coiled coil</keyword>
<feature type="domain" description="AAA+ ATPase" evidence="8">
    <location>
        <begin position="925"/>
        <end position="1071"/>
    </location>
</feature>
<evidence type="ECO:0000256" key="3">
    <source>
        <dbReference type="ARBA" id="ARBA00022787"/>
    </source>
</evidence>
<evidence type="ECO:0000259" key="8">
    <source>
        <dbReference type="SMART" id="SM00382"/>
    </source>
</evidence>
<dbReference type="GO" id="GO:0016887">
    <property type="term" value="F:ATP hydrolysis activity"/>
    <property type="evidence" value="ECO:0007669"/>
    <property type="project" value="InterPro"/>
</dbReference>
<evidence type="ECO:0000256" key="7">
    <source>
        <dbReference type="SAM" id="SignalP"/>
    </source>
</evidence>
<name>A0A9W7AAC4_9STRA</name>
<evidence type="ECO:0000256" key="6">
    <source>
        <dbReference type="SAM" id="MobiDB-lite"/>
    </source>
</evidence>
<keyword evidence="2" id="KW-0547">Nucleotide-binding</keyword>